<feature type="repeat" description="TPR" evidence="13">
    <location>
        <begin position="635"/>
        <end position="668"/>
    </location>
</feature>
<dbReference type="Proteomes" id="UP001159428">
    <property type="component" value="Unassembled WGS sequence"/>
</dbReference>
<dbReference type="SMART" id="SM00028">
    <property type="entry name" value="TPR"/>
    <property type="match status" value="7"/>
</dbReference>
<dbReference type="Pfam" id="PF13431">
    <property type="entry name" value="TPR_17"/>
    <property type="match status" value="1"/>
</dbReference>
<evidence type="ECO:0000256" key="6">
    <source>
        <dbReference type="ARBA" id="ARBA00022679"/>
    </source>
</evidence>
<keyword evidence="9 13" id="KW-0802">TPR repeat</keyword>
<evidence type="ECO:0000313" key="16">
    <source>
        <dbReference type="EMBL" id="CAH3119947.1"/>
    </source>
</evidence>
<feature type="transmembrane region" description="Helical" evidence="14">
    <location>
        <begin position="492"/>
        <end position="509"/>
    </location>
</feature>
<keyword evidence="8" id="KW-0677">Repeat</keyword>
<feature type="transmembrane region" description="Helical" evidence="14">
    <location>
        <begin position="137"/>
        <end position="162"/>
    </location>
</feature>
<evidence type="ECO:0000256" key="5">
    <source>
        <dbReference type="ARBA" id="ARBA00012839"/>
    </source>
</evidence>
<comment type="caution">
    <text evidence="16">The sequence shown here is derived from an EMBL/GenBank/DDBJ whole genome shotgun (WGS) entry which is preliminary data.</text>
</comment>
<dbReference type="PROSITE" id="PS50293">
    <property type="entry name" value="TPR_REGION"/>
    <property type="match status" value="2"/>
</dbReference>
<gene>
    <name evidence="16" type="ORF">PMEA_00008015</name>
</gene>
<keyword evidence="7 14" id="KW-0812">Transmembrane</keyword>
<reference evidence="16 17" key="1">
    <citation type="submission" date="2022-05" db="EMBL/GenBank/DDBJ databases">
        <authorList>
            <consortium name="Genoscope - CEA"/>
            <person name="William W."/>
        </authorList>
    </citation>
    <scope>NUCLEOTIDE SEQUENCE [LARGE SCALE GENOMIC DNA]</scope>
</reference>
<evidence type="ECO:0000313" key="17">
    <source>
        <dbReference type="Proteomes" id="UP001159428"/>
    </source>
</evidence>
<evidence type="ECO:0000256" key="13">
    <source>
        <dbReference type="PROSITE-ProRule" id="PRU00339"/>
    </source>
</evidence>
<evidence type="ECO:0000256" key="11">
    <source>
        <dbReference type="ARBA" id="ARBA00022989"/>
    </source>
</evidence>
<dbReference type="EC" id="2.4.1.109" evidence="5"/>
<dbReference type="AlphaFoldDB" id="A0AAU9WNL4"/>
<evidence type="ECO:0000256" key="8">
    <source>
        <dbReference type="ARBA" id="ARBA00022737"/>
    </source>
</evidence>
<evidence type="ECO:0000256" key="10">
    <source>
        <dbReference type="ARBA" id="ARBA00022824"/>
    </source>
</evidence>
<dbReference type="SUPFAM" id="SSF48452">
    <property type="entry name" value="TPR-like"/>
    <property type="match status" value="1"/>
</dbReference>
<dbReference type="InterPro" id="IPR013105">
    <property type="entry name" value="TPR_2"/>
</dbReference>
<keyword evidence="17" id="KW-1185">Reference proteome</keyword>
<dbReference type="InterPro" id="IPR013618">
    <property type="entry name" value="TMTC_DUF1736"/>
</dbReference>
<organism evidence="16 17">
    <name type="scientific">Pocillopora meandrina</name>
    <dbReference type="NCBI Taxonomy" id="46732"/>
    <lineage>
        <taxon>Eukaryota</taxon>
        <taxon>Metazoa</taxon>
        <taxon>Cnidaria</taxon>
        <taxon>Anthozoa</taxon>
        <taxon>Hexacorallia</taxon>
        <taxon>Scleractinia</taxon>
        <taxon>Astrocoeniina</taxon>
        <taxon>Pocilloporidae</taxon>
        <taxon>Pocillopora</taxon>
    </lineage>
</organism>
<feature type="transmembrane region" description="Helical" evidence="14">
    <location>
        <begin position="437"/>
        <end position="458"/>
    </location>
</feature>
<comment type="pathway">
    <text evidence="3">Protein modification; protein glycosylation.</text>
</comment>
<feature type="repeat" description="TPR" evidence="13">
    <location>
        <begin position="533"/>
        <end position="566"/>
    </location>
</feature>
<evidence type="ECO:0000256" key="12">
    <source>
        <dbReference type="ARBA" id="ARBA00023136"/>
    </source>
</evidence>
<dbReference type="GO" id="GO:0030968">
    <property type="term" value="P:endoplasmic reticulum unfolded protein response"/>
    <property type="evidence" value="ECO:0007669"/>
    <property type="project" value="TreeGrafter"/>
</dbReference>
<evidence type="ECO:0000256" key="4">
    <source>
        <dbReference type="ARBA" id="ARBA00007882"/>
    </source>
</evidence>
<dbReference type="EMBL" id="CALNXJ010000017">
    <property type="protein sequence ID" value="CAH3119947.1"/>
    <property type="molecule type" value="Genomic_DNA"/>
</dbReference>
<feature type="transmembrane region" description="Helical" evidence="14">
    <location>
        <begin position="371"/>
        <end position="392"/>
    </location>
</feature>
<feature type="repeat" description="TPR" evidence="13">
    <location>
        <begin position="703"/>
        <end position="736"/>
    </location>
</feature>
<proteinExistence type="inferred from homology"/>
<keyword evidence="12 14" id="KW-0472">Membrane</keyword>
<feature type="transmembrane region" description="Helical" evidence="14">
    <location>
        <begin position="183"/>
        <end position="202"/>
    </location>
</feature>
<comment type="similarity">
    <text evidence="4">Belongs to the TMTC family.</text>
</comment>
<keyword evidence="6" id="KW-0808">Transferase</keyword>
<feature type="transmembrane region" description="Helical" evidence="14">
    <location>
        <begin position="464"/>
        <end position="483"/>
    </location>
</feature>
<dbReference type="GO" id="GO:0004169">
    <property type="term" value="F:dolichyl-phosphate-mannose-protein mannosyltransferase activity"/>
    <property type="evidence" value="ECO:0007669"/>
    <property type="project" value="UniProtKB-EC"/>
</dbReference>
<feature type="repeat" description="TPR" evidence="13">
    <location>
        <begin position="567"/>
        <end position="600"/>
    </location>
</feature>
<dbReference type="InterPro" id="IPR011990">
    <property type="entry name" value="TPR-like_helical_dom_sf"/>
</dbReference>
<name>A0AAU9WNL4_9CNID</name>
<dbReference type="Gene3D" id="1.25.40.10">
    <property type="entry name" value="Tetratricopeptide repeat domain"/>
    <property type="match status" value="4"/>
</dbReference>
<keyword evidence="11 14" id="KW-1133">Transmembrane helix</keyword>
<dbReference type="Pfam" id="PF13181">
    <property type="entry name" value="TPR_8"/>
    <property type="match status" value="1"/>
</dbReference>
<dbReference type="Pfam" id="PF08409">
    <property type="entry name" value="TMTC_DUF1736"/>
    <property type="match status" value="1"/>
</dbReference>
<dbReference type="Pfam" id="PF13424">
    <property type="entry name" value="TPR_12"/>
    <property type="match status" value="1"/>
</dbReference>
<comment type="subcellular location">
    <subcellularLocation>
        <location evidence="2">Endoplasmic reticulum</location>
    </subcellularLocation>
    <subcellularLocation>
        <location evidence="1">Membrane</location>
        <topology evidence="1">Multi-pass membrane protein</topology>
    </subcellularLocation>
</comment>
<evidence type="ECO:0000256" key="3">
    <source>
        <dbReference type="ARBA" id="ARBA00004922"/>
    </source>
</evidence>
<evidence type="ECO:0000256" key="7">
    <source>
        <dbReference type="ARBA" id="ARBA00022692"/>
    </source>
</evidence>
<dbReference type="Pfam" id="PF00515">
    <property type="entry name" value="TPR_1"/>
    <property type="match status" value="1"/>
</dbReference>
<feature type="transmembrane region" description="Helical" evidence="14">
    <location>
        <begin position="214"/>
        <end position="232"/>
    </location>
</feature>
<dbReference type="InterPro" id="IPR019734">
    <property type="entry name" value="TPR_rpt"/>
</dbReference>
<sequence length="795" mass="89331">MASRNRENGTRLRRKSTRELIGEERKISSYYNFVTDGEEIDSDLPVPNLSFGLASTLVTCVSVLCYYNSCKGEFVFDDSEAIVANKDLTPDIPLGELFYHDFWGANISSNTSHKSYRPFTILTFRFNYWLAEGLHPWGFHVVNVTLHAVVSVLCLKLFSIIFSGKNNVKFYCDNNSSARTHFTASRASLVGAILFAVHPIHTECVSGLVGRADLLGAVFFILSFLFYVKCCSVDSDDNGSTYKLPWKYLLSSMVSCCIAMLCKEQGITVLGVCCVYDLIVACEIDPASLLTKVSSKVSSPEKRNGVDSKEKNESTLWIKLAYRQIVLFLAGITLLVGRWRIMGSSPPVFQVVDNPASFEESLIMRVINYNYLYAINAWLLIVPQWLCFDWSMGCVPLINSLSDPRMLCIVGLWTVLLVLIAYCVFGKSLPNKRILTLGLAFVVVPFLPATNIFFRVGFVVAERVLYLSSIGSCLLTVLGFTLLSKFPLGKKVIGFGMVLLIALYLSRTIQRSGEWINEDTLFTSGLSVCPLNAKVHYNVAKVRGEKGRIEASEAFYREAIRLNPTYDQALNNLGNLIKDNGRYEEAEALLEKAIEIRNDFAAGWMNLGTVKAALQKPDEAEKCYSNAIRYRRKYPDAYFNLGNLYIDQEKHKEAIVAFKMAVNIKNNHVGAWMNHALLLEKSGNRDEAISVLLEAKKYIGNESTVYFNLGNMLGQNNKFQEAEQQFLEALKLSPNSAEIHGNLGVLYHRWGKHSKAEKCYTKALQLDPQSENVHENLEKLKRTKRHLANGRSKGR</sequence>
<evidence type="ECO:0000259" key="15">
    <source>
        <dbReference type="Pfam" id="PF08409"/>
    </source>
</evidence>
<keyword evidence="10" id="KW-0256">Endoplasmic reticulum</keyword>
<dbReference type="PANTHER" id="PTHR44227:SF3">
    <property type="entry name" value="PROTEIN O-MANNOSYL-TRANSFERASE TMTC4"/>
    <property type="match status" value="1"/>
</dbReference>
<dbReference type="PANTHER" id="PTHR44227">
    <property type="match status" value="1"/>
</dbReference>
<dbReference type="Pfam" id="PF07719">
    <property type="entry name" value="TPR_2"/>
    <property type="match status" value="1"/>
</dbReference>
<evidence type="ECO:0000256" key="2">
    <source>
        <dbReference type="ARBA" id="ARBA00004240"/>
    </source>
</evidence>
<dbReference type="GO" id="GO:0016020">
    <property type="term" value="C:membrane"/>
    <property type="evidence" value="ECO:0007669"/>
    <property type="project" value="UniProtKB-SubCell"/>
</dbReference>
<evidence type="ECO:0000256" key="1">
    <source>
        <dbReference type="ARBA" id="ARBA00004141"/>
    </source>
</evidence>
<feature type="transmembrane region" description="Helical" evidence="14">
    <location>
        <begin position="404"/>
        <end position="425"/>
    </location>
</feature>
<feature type="domain" description="DUF1736" evidence="15">
    <location>
        <begin position="344"/>
        <end position="416"/>
    </location>
</feature>
<dbReference type="InterPro" id="IPR052346">
    <property type="entry name" value="O-mannosyl-transferase_TMTC"/>
</dbReference>
<accession>A0AAU9WNL4</accession>
<protein>
    <recommendedName>
        <fullName evidence="5">dolichyl-phosphate-mannose--protein mannosyltransferase</fullName>
        <ecNumber evidence="5">2.4.1.109</ecNumber>
    </recommendedName>
</protein>
<evidence type="ECO:0000256" key="14">
    <source>
        <dbReference type="SAM" id="Phobius"/>
    </source>
</evidence>
<dbReference type="GO" id="GO:0005783">
    <property type="term" value="C:endoplasmic reticulum"/>
    <property type="evidence" value="ECO:0007669"/>
    <property type="project" value="UniProtKB-SubCell"/>
</dbReference>
<dbReference type="PROSITE" id="PS50005">
    <property type="entry name" value="TPR"/>
    <property type="match status" value="5"/>
</dbReference>
<feature type="repeat" description="TPR" evidence="13">
    <location>
        <begin position="737"/>
        <end position="770"/>
    </location>
</feature>
<evidence type="ECO:0000256" key="9">
    <source>
        <dbReference type="ARBA" id="ARBA00022803"/>
    </source>
</evidence>